<dbReference type="EMBL" id="CP023702">
    <property type="protein sequence ID" value="QEU71589.1"/>
    <property type="molecule type" value="Genomic_DNA"/>
</dbReference>
<protein>
    <submittedName>
        <fullName evidence="2">YbaB/EbfC family DNA-binding protein</fullName>
    </submittedName>
</protein>
<dbReference type="GO" id="GO:0003677">
    <property type="term" value="F:DNA binding"/>
    <property type="evidence" value="ECO:0007669"/>
    <property type="project" value="UniProtKB-KW"/>
</dbReference>
<evidence type="ECO:0000256" key="1">
    <source>
        <dbReference type="SAM" id="MobiDB-lite"/>
    </source>
</evidence>
<dbReference type="Proteomes" id="UP000326178">
    <property type="component" value="Chromosome"/>
</dbReference>
<feature type="compositionally biased region" description="Acidic residues" evidence="1">
    <location>
        <begin position="148"/>
        <end position="158"/>
    </location>
</feature>
<feature type="region of interest" description="Disordered" evidence="1">
    <location>
        <begin position="126"/>
        <end position="168"/>
    </location>
</feature>
<dbReference type="OrthoDB" id="4313934at2"/>
<evidence type="ECO:0000313" key="3">
    <source>
        <dbReference type="Proteomes" id="UP000326178"/>
    </source>
</evidence>
<name>A0A5J6F5J4_9ACTN</name>
<dbReference type="Gene3D" id="3.30.1310.10">
    <property type="entry name" value="Nucleoid-associated protein YbaB-like domain"/>
    <property type="match status" value="1"/>
</dbReference>
<evidence type="ECO:0000313" key="2">
    <source>
        <dbReference type="EMBL" id="QEU71589.1"/>
    </source>
</evidence>
<dbReference type="KEGG" id="snk:CP967_06080"/>
<dbReference type="AlphaFoldDB" id="A0A5J6F5J4"/>
<proteinExistence type="predicted"/>
<keyword evidence="3" id="KW-1185">Reference proteome</keyword>
<dbReference type="InterPro" id="IPR036894">
    <property type="entry name" value="YbaB-like_sf"/>
</dbReference>
<organism evidence="2 3">
    <name type="scientific">Streptomyces nitrosporeus</name>
    <dbReference type="NCBI Taxonomy" id="28894"/>
    <lineage>
        <taxon>Bacteria</taxon>
        <taxon>Bacillati</taxon>
        <taxon>Actinomycetota</taxon>
        <taxon>Actinomycetes</taxon>
        <taxon>Kitasatosporales</taxon>
        <taxon>Streptomycetaceae</taxon>
        <taxon>Streptomyces</taxon>
    </lineage>
</organism>
<sequence>MSNPMEERLAEALAEFEETRAKLSEAGAAASRISATVMSRDRTVEATVGAQGQLTNLRFPSTRYRTMPPAQLASVLMSTIAAARSQAAGQLADVYRPFGPIPGMSPTAEGGFQELDWDELFAPMREAGLPTPPVRAPRAASSGALLDELVEDEDEDAAGDLRDGTAGR</sequence>
<reference evidence="2 3" key="1">
    <citation type="submission" date="2017-09" db="EMBL/GenBank/DDBJ databases">
        <authorList>
            <person name="Lee N."/>
            <person name="Cho B.-K."/>
        </authorList>
    </citation>
    <scope>NUCLEOTIDE SEQUENCE [LARGE SCALE GENOMIC DNA]</scope>
    <source>
        <strain evidence="2 3">ATCC 12769</strain>
    </source>
</reference>
<gene>
    <name evidence="2" type="ORF">CP967_06080</name>
</gene>
<dbReference type="RefSeq" id="WP_150486957.1">
    <property type="nucleotide sequence ID" value="NZ_BMUV01000014.1"/>
</dbReference>
<accession>A0A5J6F5J4</accession>
<feature type="compositionally biased region" description="Basic and acidic residues" evidence="1">
    <location>
        <begin position="159"/>
        <end position="168"/>
    </location>
</feature>
<keyword evidence="2" id="KW-0238">DNA-binding</keyword>